<feature type="region of interest" description="Disordered" evidence="1">
    <location>
        <begin position="250"/>
        <end position="300"/>
    </location>
</feature>
<feature type="compositionally biased region" description="Low complexity" evidence="1">
    <location>
        <begin position="98"/>
        <end position="134"/>
    </location>
</feature>
<dbReference type="Proteomes" id="UP001221898">
    <property type="component" value="Unassembled WGS sequence"/>
</dbReference>
<gene>
    <name evidence="2" type="ORF">AAFF_G00395750</name>
</gene>
<reference evidence="2" key="1">
    <citation type="journal article" date="2023" name="Science">
        <title>Genome structures resolve the early diversification of teleost fishes.</title>
        <authorList>
            <person name="Parey E."/>
            <person name="Louis A."/>
            <person name="Montfort J."/>
            <person name="Bouchez O."/>
            <person name="Roques C."/>
            <person name="Iampietro C."/>
            <person name="Lluch J."/>
            <person name="Castinel A."/>
            <person name="Donnadieu C."/>
            <person name="Desvignes T."/>
            <person name="Floi Bucao C."/>
            <person name="Jouanno E."/>
            <person name="Wen M."/>
            <person name="Mejri S."/>
            <person name="Dirks R."/>
            <person name="Jansen H."/>
            <person name="Henkel C."/>
            <person name="Chen W.J."/>
            <person name="Zahm M."/>
            <person name="Cabau C."/>
            <person name="Klopp C."/>
            <person name="Thompson A.W."/>
            <person name="Robinson-Rechavi M."/>
            <person name="Braasch I."/>
            <person name="Lecointre G."/>
            <person name="Bobe J."/>
            <person name="Postlethwait J.H."/>
            <person name="Berthelot C."/>
            <person name="Roest Crollius H."/>
            <person name="Guiguen Y."/>
        </authorList>
    </citation>
    <scope>NUCLEOTIDE SEQUENCE</scope>
    <source>
        <strain evidence="2">NC1722</strain>
    </source>
</reference>
<dbReference type="EMBL" id="JAINUG010000076">
    <property type="protein sequence ID" value="KAJ8400451.1"/>
    <property type="molecule type" value="Genomic_DNA"/>
</dbReference>
<keyword evidence="3" id="KW-1185">Reference proteome</keyword>
<accession>A0AAD7WKK5</accession>
<evidence type="ECO:0000313" key="3">
    <source>
        <dbReference type="Proteomes" id="UP001221898"/>
    </source>
</evidence>
<evidence type="ECO:0000313" key="2">
    <source>
        <dbReference type="EMBL" id="KAJ8400451.1"/>
    </source>
</evidence>
<dbReference type="AlphaFoldDB" id="A0AAD7WKK5"/>
<evidence type="ECO:0000256" key="1">
    <source>
        <dbReference type="SAM" id="MobiDB-lite"/>
    </source>
</evidence>
<proteinExistence type="predicted"/>
<comment type="caution">
    <text evidence="2">The sequence shown here is derived from an EMBL/GenBank/DDBJ whole genome shotgun (WGS) entry which is preliminary data.</text>
</comment>
<feature type="compositionally biased region" description="Low complexity" evidence="1">
    <location>
        <begin position="151"/>
        <end position="160"/>
    </location>
</feature>
<feature type="compositionally biased region" description="Low complexity" evidence="1">
    <location>
        <begin position="279"/>
        <end position="298"/>
    </location>
</feature>
<feature type="compositionally biased region" description="Low complexity" evidence="1">
    <location>
        <begin position="190"/>
        <end position="200"/>
    </location>
</feature>
<protein>
    <submittedName>
        <fullName evidence="2">Uncharacterized protein</fullName>
    </submittedName>
</protein>
<sequence>MPFGNTAIVNLSVQHIVLKRGVEQTSDCPYRLGFKVSSLQITRRHHGRKGEQQEEEGAVAEAAVEQVKDAAAGVQAAVVEALAPVVAPEETKAEEAPEAPVAEGQEVVQEAAPAAEVTAPAEEITNTETEAPAETSPPEPEPVAEEEVAAAEEPAAAPEPVAEPEPVTEDEPAATEPESTPEPIPEVESEPAAPAAPEDAGLSQETIPGLQAEVEVEAPSLAPPTDAEELAPDTAVSGLISEAVGTMADLEGAADGGGVPSEVEAKIENGDCESAADCAEAPALEQSSESPEQAPEPAVETLAEECINGVEETEEPPKEQTDCELKKDWELPEPIGEMVEAVSAGVNQVVDLV</sequence>
<organism evidence="2 3">
    <name type="scientific">Aldrovandia affinis</name>
    <dbReference type="NCBI Taxonomy" id="143900"/>
    <lineage>
        <taxon>Eukaryota</taxon>
        <taxon>Metazoa</taxon>
        <taxon>Chordata</taxon>
        <taxon>Craniata</taxon>
        <taxon>Vertebrata</taxon>
        <taxon>Euteleostomi</taxon>
        <taxon>Actinopterygii</taxon>
        <taxon>Neopterygii</taxon>
        <taxon>Teleostei</taxon>
        <taxon>Notacanthiformes</taxon>
        <taxon>Halosauridae</taxon>
        <taxon>Aldrovandia</taxon>
    </lineage>
</organism>
<name>A0AAD7WKK5_9TELE</name>
<feature type="region of interest" description="Disordered" evidence="1">
    <location>
        <begin position="89"/>
        <end position="238"/>
    </location>
</feature>